<dbReference type="Proteomes" id="UP001526430">
    <property type="component" value="Unassembled WGS sequence"/>
</dbReference>
<dbReference type="SUPFAM" id="SSF52172">
    <property type="entry name" value="CheY-like"/>
    <property type="match status" value="1"/>
</dbReference>
<evidence type="ECO:0000313" key="5">
    <source>
        <dbReference type="Proteomes" id="UP001526430"/>
    </source>
</evidence>
<dbReference type="Pfam" id="PF00072">
    <property type="entry name" value="Response_reg"/>
    <property type="match status" value="1"/>
</dbReference>
<evidence type="ECO:0000259" key="3">
    <source>
        <dbReference type="PROSITE" id="PS50110"/>
    </source>
</evidence>
<comment type="caution">
    <text evidence="4">The sequence shown here is derived from an EMBL/GenBank/DDBJ whole genome shotgun (WGS) entry which is preliminary data.</text>
</comment>
<evidence type="ECO:0000256" key="1">
    <source>
        <dbReference type="ARBA" id="ARBA00022553"/>
    </source>
</evidence>
<dbReference type="SMART" id="SM00448">
    <property type="entry name" value="REC"/>
    <property type="match status" value="1"/>
</dbReference>
<keyword evidence="5" id="KW-1185">Reference proteome</keyword>
<feature type="modified residue" description="4-aspartylphosphate" evidence="2">
    <location>
        <position position="53"/>
    </location>
</feature>
<dbReference type="PANTHER" id="PTHR44591">
    <property type="entry name" value="STRESS RESPONSE REGULATOR PROTEIN 1"/>
    <property type="match status" value="1"/>
</dbReference>
<gene>
    <name evidence="4" type="ORF">OF850_03705</name>
</gene>
<feature type="domain" description="Response regulatory" evidence="3">
    <location>
        <begin position="3"/>
        <end position="120"/>
    </location>
</feature>
<evidence type="ECO:0000256" key="2">
    <source>
        <dbReference type="PROSITE-ProRule" id="PRU00169"/>
    </source>
</evidence>
<name>A0ABT3NRD1_9PROT</name>
<dbReference type="InterPro" id="IPR011006">
    <property type="entry name" value="CheY-like_superfamily"/>
</dbReference>
<dbReference type="EMBL" id="JAPFQI010000001">
    <property type="protein sequence ID" value="MCW8084721.1"/>
    <property type="molecule type" value="Genomic_DNA"/>
</dbReference>
<dbReference type="RefSeq" id="WP_301588420.1">
    <property type="nucleotide sequence ID" value="NZ_JAPFQI010000001.1"/>
</dbReference>
<accession>A0ABT3NRD1</accession>
<proteinExistence type="predicted"/>
<evidence type="ECO:0000313" key="4">
    <source>
        <dbReference type="EMBL" id="MCW8084721.1"/>
    </source>
</evidence>
<dbReference type="Gene3D" id="3.40.50.2300">
    <property type="match status" value="1"/>
</dbReference>
<dbReference type="CDD" id="cd00156">
    <property type="entry name" value="REC"/>
    <property type="match status" value="1"/>
</dbReference>
<reference evidence="4 5" key="1">
    <citation type="submission" date="2022-10" db="EMBL/GenBank/DDBJ databases">
        <title>Roseococcus glaciei nov., sp. nov., isolated from glacier.</title>
        <authorList>
            <person name="Liu Q."/>
            <person name="Xin Y.-H."/>
        </authorList>
    </citation>
    <scope>NUCLEOTIDE SEQUENCE [LARGE SCALE GENOMIC DNA]</scope>
    <source>
        <strain evidence="4 5">MDT2-1-1</strain>
    </source>
</reference>
<sequence>MVRVLLAEDEALLALFFQDELEACGCEVVWAPNGRKALEQAEQGVGFDVLVTDLNMPHMRGEELIRRLRRTWPRLPVVVVTGTPPPEGAAGLNAEGDGPLLLLVKPVLPAAILKALVAMGVAVGRLKREGGRCSEGQP</sequence>
<dbReference type="PROSITE" id="PS50110">
    <property type="entry name" value="RESPONSE_REGULATORY"/>
    <property type="match status" value="1"/>
</dbReference>
<keyword evidence="1 2" id="KW-0597">Phosphoprotein</keyword>
<organism evidence="4 5">
    <name type="scientific">Sabulicella glaciei</name>
    <dbReference type="NCBI Taxonomy" id="2984948"/>
    <lineage>
        <taxon>Bacteria</taxon>
        <taxon>Pseudomonadati</taxon>
        <taxon>Pseudomonadota</taxon>
        <taxon>Alphaproteobacteria</taxon>
        <taxon>Acetobacterales</taxon>
        <taxon>Acetobacteraceae</taxon>
        <taxon>Sabulicella</taxon>
    </lineage>
</organism>
<dbReference type="PANTHER" id="PTHR44591:SF21">
    <property type="entry name" value="TWO-COMPONENT RESPONSE REGULATOR"/>
    <property type="match status" value="1"/>
</dbReference>
<dbReference type="InterPro" id="IPR050595">
    <property type="entry name" value="Bact_response_regulator"/>
</dbReference>
<dbReference type="InterPro" id="IPR001789">
    <property type="entry name" value="Sig_transdc_resp-reg_receiver"/>
</dbReference>
<protein>
    <submittedName>
        <fullName evidence="4">Response regulator</fullName>
    </submittedName>
</protein>